<name>A0A7I8VMK2_9ANNE</name>
<dbReference type="EMBL" id="CAJFCJ010000006">
    <property type="protein sequence ID" value="CAD5115805.1"/>
    <property type="molecule type" value="Genomic_DNA"/>
</dbReference>
<evidence type="ECO:0000313" key="2">
    <source>
        <dbReference type="EMBL" id="CAD5115805.1"/>
    </source>
</evidence>
<reference evidence="2 3" key="1">
    <citation type="submission" date="2020-08" db="EMBL/GenBank/DDBJ databases">
        <authorList>
            <person name="Hejnol A."/>
        </authorList>
    </citation>
    <scope>NUCLEOTIDE SEQUENCE [LARGE SCALE GENOMIC DNA]</scope>
</reference>
<comment type="caution">
    <text evidence="2">The sequence shown here is derived from an EMBL/GenBank/DDBJ whole genome shotgun (WGS) entry which is preliminary data.</text>
</comment>
<feature type="transmembrane region" description="Helical" evidence="1">
    <location>
        <begin position="117"/>
        <end position="140"/>
    </location>
</feature>
<dbReference type="Gene3D" id="1.20.140.150">
    <property type="match status" value="1"/>
</dbReference>
<evidence type="ECO:0000256" key="1">
    <source>
        <dbReference type="SAM" id="Phobius"/>
    </source>
</evidence>
<gene>
    <name evidence="2" type="ORF">DGYR_LOCUS4503</name>
</gene>
<protein>
    <submittedName>
        <fullName evidence="2">DgyrCDS4747</fullName>
    </submittedName>
</protein>
<keyword evidence="3" id="KW-1185">Reference proteome</keyword>
<dbReference type="OrthoDB" id="6149483at2759"/>
<keyword evidence="1" id="KW-0472">Membrane</keyword>
<dbReference type="AlphaFoldDB" id="A0A7I8VMK2"/>
<evidence type="ECO:0000313" key="3">
    <source>
        <dbReference type="Proteomes" id="UP000549394"/>
    </source>
</evidence>
<feature type="transmembrane region" description="Helical" evidence="1">
    <location>
        <begin position="152"/>
        <end position="174"/>
    </location>
</feature>
<accession>A0A7I8VMK2</accession>
<sequence length="177" mass="19686">MDSHRTTTVHNVNFGGLFGLICLVFSISMVVYVASYASNGWRIGSYDYELLKGTYQEGLWQWCVCSRDFDNVPGRIQKDMGFHRTVQAMTTIGLITLFASSACLCVYAFIHTFDKRLVLLALIILLGVSCLFIFIGFVVYGAKIKTGLHFSYGLVIISFFGLLVSAALAFLQYLKSG</sequence>
<dbReference type="Proteomes" id="UP000549394">
    <property type="component" value="Unassembled WGS sequence"/>
</dbReference>
<keyword evidence="1" id="KW-0812">Transmembrane</keyword>
<keyword evidence="1" id="KW-1133">Transmembrane helix</keyword>
<feature type="transmembrane region" description="Helical" evidence="1">
    <location>
        <begin position="88"/>
        <end position="110"/>
    </location>
</feature>
<feature type="transmembrane region" description="Helical" evidence="1">
    <location>
        <begin position="12"/>
        <end position="34"/>
    </location>
</feature>
<proteinExistence type="predicted"/>
<organism evidence="2 3">
    <name type="scientific">Dimorphilus gyrociliatus</name>
    <dbReference type="NCBI Taxonomy" id="2664684"/>
    <lineage>
        <taxon>Eukaryota</taxon>
        <taxon>Metazoa</taxon>
        <taxon>Spiralia</taxon>
        <taxon>Lophotrochozoa</taxon>
        <taxon>Annelida</taxon>
        <taxon>Polychaeta</taxon>
        <taxon>Polychaeta incertae sedis</taxon>
        <taxon>Dinophilidae</taxon>
        <taxon>Dimorphilus</taxon>
    </lineage>
</organism>